<organism evidence="7 8">
    <name type="scientific">Rhynchophorus ferrugineus</name>
    <name type="common">Red palm weevil</name>
    <name type="synonym">Curculio ferrugineus</name>
    <dbReference type="NCBI Taxonomy" id="354439"/>
    <lineage>
        <taxon>Eukaryota</taxon>
        <taxon>Metazoa</taxon>
        <taxon>Ecdysozoa</taxon>
        <taxon>Arthropoda</taxon>
        <taxon>Hexapoda</taxon>
        <taxon>Insecta</taxon>
        <taxon>Pterygota</taxon>
        <taxon>Neoptera</taxon>
        <taxon>Endopterygota</taxon>
        <taxon>Coleoptera</taxon>
        <taxon>Polyphaga</taxon>
        <taxon>Cucujiformia</taxon>
        <taxon>Curculionidae</taxon>
        <taxon>Dryophthorinae</taxon>
        <taxon>Rhynchophorus</taxon>
    </lineage>
</organism>
<evidence type="ECO:0000256" key="4">
    <source>
        <dbReference type="ARBA" id="ARBA00023242"/>
    </source>
</evidence>
<dbReference type="GO" id="GO:0004861">
    <property type="term" value="F:cyclin-dependent protein serine/threonine kinase inhibitor activity"/>
    <property type="evidence" value="ECO:0007669"/>
    <property type="project" value="InterPro"/>
</dbReference>
<feature type="domain" description="Cyclin-dependent kinase inhibitor" evidence="6">
    <location>
        <begin position="33"/>
        <end position="80"/>
    </location>
</feature>
<proteinExistence type="inferred from homology"/>
<evidence type="ECO:0000313" key="8">
    <source>
        <dbReference type="Proteomes" id="UP000625711"/>
    </source>
</evidence>
<keyword evidence="3" id="KW-0649">Protein kinase inhibitor</keyword>
<keyword evidence="8" id="KW-1185">Reference proteome</keyword>
<dbReference type="InterPro" id="IPR044898">
    <property type="entry name" value="CDI_dom_sf"/>
</dbReference>
<dbReference type="GO" id="GO:0051726">
    <property type="term" value="P:regulation of cell cycle"/>
    <property type="evidence" value="ECO:0007669"/>
    <property type="project" value="InterPro"/>
</dbReference>
<evidence type="ECO:0000259" key="6">
    <source>
        <dbReference type="Pfam" id="PF02234"/>
    </source>
</evidence>
<dbReference type="Proteomes" id="UP000625711">
    <property type="component" value="Unassembled WGS sequence"/>
</dbReference>
<protein>
    <recommendedName>
        <fullName evidence="6">Cyclin-dependent kinase inhibitor domain-containing protein</fullName>
    </recommendedName>
</protein>
<evidence type="ECO:0000256" key="2">
    <source>
        <dbReference type="ARBA" id="ARBA00006726"/>
    </source>
</evidence>
<name>A0A834IHA4_RHYFE</name>
<dbReference type="PANTHER" id="PTHR10265">
    <property type="entry name" value="CYCLIN-DEPENDENT KINASE INHIBITOR 1"/>
    <property type="match status" value="1"/>
</dbReference>
<dbReference type="OrthoDB" id="6373236at2759"/>
<gene>
    <name evidence="7" type="ORF">GWI33_005084</name>
</gene>
<dbReference type="Pfam" id="PF02234">
    <property type="entry name" value="CDI"/>
    <property type="match status" value="1"/>
</dbReference>
<dbReference type="GO" id="GO:0005634">
    <property type="term" value="C:nucleus"/>
    <property type="evidence" value="ECO:0007669"/>
    <property type="project" value="UniProtKB-SubCell"/>
</dbReference>
<comment type="similarity">
    <text evidence="2">Belongs to the CDI family.</text>
</comment>
<dbReference type="InterPro" id="IPR003175">
    <property type="entry name" value="CDI_dom"/>
</dbReference>
<keyword evidence="5" id="KW-0131">Cell cycle</keyword>
<dbReference type="Gene3D" id="4.10.365.10">
    <property type="entry name" value="p27"/>
    <property type="match status" value="1"/>
</dbReference>
<evidence type="ECO:0000256" key="1">
    <source>
        <dbReference type="ARBA" id="ARBA00004123"/>
    </source>
</evidence>
<comment type="subcellular location">
    <subcellularLocation>
        <location evidence="1">Nucleus</location>
    </subcellularLocation>
</comment>
<dbReference type="PANTHER" id="PTHR10265:SF45">
    <property type="entry name" value="DACAPO"/>
    <property type="match status" value="1"/>
</dbReference>
<evidence type="ECO:0000313" key="7">
    <source>
        <dbReference type="EMBL" id="KAF7281132.1"/>
    </source>
</evidence>
<accession>A0A834IHA4</accession>
<dbReference type="AlphaFoldDB" id="A0A834IHA4"/>
<reference evidence="7" key="1">
    <citation type="submission" date="2020-08" db="EMBL/GenBank/DDBJ databases">
        <title>Genome sequencing and assembly of the red palm weevil Rhynchophorus ferrugineus.</title>
        <authorList>
            <person name="Dias G.B."/>
            <person name="Bergman C.M."/>
            <person name="Manee M."/>
        </authorList>
    </citation>
    <scope>NUCLEOTIDE SEQUENCE</scope>
    <source>
        <strain evidence="7">AA-2017</strain>
        <tissue evidence="7">Whole larva</tissue>
    </source>
</reference>
<keyword evidence="4" id="KW-0539">Nucleus</keyword>
<comment type="caution">
    <text evidence="7">The sequence shown here is derived from an EMBL/GenBank/DDBJ whole genome shotgun (WGS) entry which is preliminary data.</text>
</comment>
<sequence length="154" mass="17842">MSTRVYSSISLLMPRNQNLPGFNEPQRKVKRVLFGPVDPQATQKFIEEEFKKIKTTQSEVWNFDFEKGTILHADGAYDWRPATPNKQIRLIKRKEDTDVDNSDQYCNLSEIKIVRPQARIISCSNTRSAKIQQRRITDFAAKLIESLTKIKLLA</sequence>
<evidence type="ECO:0000256" key="5">
    <source>
        <dbReference type="ARBA" id="ARBA00023306"/>
    </source>
</evidence>
<evidence type="ECO:0000256" key="3">
    <source>
        <dbReference type="ARBA" id="ARBA00023013"/>
    </source>
</evidence>
<dbReference type="EMBL" id="JAACXV010000258">
    <property type="protein sequence ID" value="KAF7281132.1"/>
    <property type="molecule type" value="Genomic_DNA"/>
</dbReference>